<sequence>MAATKHAQSIKQDSKDYLTTALLQILETKNLNEITISQVVKKAGVSRMAFYRNFETIGDLLTAYFEPLISDRFKDIKDDISEQDKLSKVGKFFVDYADTFKLSTDHGFEFVIKDIFDKEMMSFYETISLPKEITNTRRKYWVKFMSAGVYAIWREWLINGEKESLKEIHDILADFQNSTMKSLIR</sequence>
<protein>
    <submittedName>
        <fullName evidence="4">Transcription regulator</fullName>
    </submittedName>
</protein>
<keyword evidence="5" id="KW-1185">Reference proteome</keyword>
<dbReference type="Pfam" id="PF00440">
    <property type="entry name" value="TetR_N"/>
    <property type="match status" value="1"/>
</dbReference>
<dbReference type="EMBL" id="AZDG01000003">
    <property type="protein sequence ID" value="KRK65326.1"/>
    <property type="molecule type" value="Genomic_DNA"/>
</dbReference>
<accession>A0A0R1J1E8</accession>
<dbReference type="PANTHER" id="PTHR43479">
    <property type="entry name" value="ACREF/ENVCD OPERON REPRESSOR-RELATED"/>
    <property type="match status" value="1"/>
</dbReference>
<name>A0A0R1J1E8_9LACO</name>
<dbReference type="AlphaFoldDB" id="A0A0R1J1E8"/>
<dbReference type="PROSITE" id="PS50977">
    <property type="entry name" value="HTH_TETR_2"/>
    <property type="match status" value="1"/>
</dbReference>
<dbReference type="PATRIC" id="fig|1423811.3.peg.1420"/>
<evidence type="ECO:0000313" key="5">
    <source>
        <dbReference type="Proteomes" id="UP000050929"/>
    </source>
</evidence>
<dbReference type="OrthoDB" id="9810250at2"/>
<dbReference type="STRING" id="1423811.FC72_GL001396"/>
<dbReference type="SUPFAM" id="SSF46689">
    <property type="entry name" value="Homeodomain-like"/>
    <property type="match status" value="1"/>
</dbReference>
<organism evidence="4 5">
    <name type="scientific">Companilactobacillus tucceti DSM 20183</name>
    <dbReference type="NCBI Taxonomy" id="1423811"/>
    <lineage>
        <taxon>Bacteria</taxon>
        <taxon>Bacillati</taxon>
        <taxon>Bacillota</taxon>
        <taxon>Bacilli</taxon>
        <taxon>Lactobacillales</taxon>
        <taxon>Lactobacillaceae</taxon>
        <taxon>Companilactobacillus</taxon>
    </lineage>
</organism>
<dbReference type="Proteomes" id="UP000050929">
    <property type="component" value="Unassembled WGS sequence"/>
</dbReference>
<dbReference type="GO" id="GO:0003677">
    <property type="term" value="F:DNA binding"/>
    <property type="evidence" value="ECO:0007669"/>
    <property type="project" value="UniProtKB-UniRule"/>
</dbReference>
<dbReference type="InterPro" id="IPR039532">
    <property type="entry name" value="TetR_C_Firmicutes"/>
</dbReference>
<dbReference type="RefSeq" id="WP_057764338.1">
    <property type="nucleotide sequence ID" value="NZ_AZDG01000003.1"/>
</dbReference>
<reference evidence="4 5" key="1">
    <citation type="journal article" date="2015" name="Genome Announc.">
        <title>Expanding the biotechnology potential of lactobacilli through comparative genomics of 213 strains and associated genera.</title>
        <authorList>
            <person name="Sun Z."/>
            <person name="Harris H.M."/>
            <person name="McCann A."/>
            <person name="Guo C."/>
            <person name="Argimon S."/>
            <person name="Zhang W."/>
            <person name="Yang X."/>
            <person name="Jeffery I.B."/>
            <person name="Cooney J.C."/>
            <person name="Kagawa T.F."/>
            <person name="Liu W."/>
            <person name="Song Y."/>
            <person name="Salvetti E."/>
            <person name="Wrobel A."/>
            <person name="Rasinkangas P."/>
            <person name="Parkhill J."/>
            <person name="Rea M.C."/>
            <person name="O'Sullivan O."/>
            <person name="Ritari J."/>
            <person name="Douillard F.P."/>
            <person name="Paul Ross R."/>
            <person name="Yang R."/>
            <person name="Briner A.E."/>
            <person name="Felis G.E."/>
            <person name="de Vos W.M."/>
            <person name="Barrangou R."/>
            <person name="Klaenhammer T.R."/>
            <person name="Caufield P.W."/>
            <person name="Cui Y."/>
            <person name="Zhang H."/>
            <person name="O'Toole P.W."/>
        </authorList>
    </citation>
    <scope>NUCLEOTIDE SEQUENCE [LARGE SCALE GENOMIC DNA]</scope>
    <source>
        <strain evidence="4 5">DSM 20183</strain>
    </source>
</reference>
<feature type="domain" description="HTH tetR-type" evidence="3">
    <location>
        <begin position="12"/>
        <end position="72"/>
    </location>
</feature>
<dbReference type="Gene3D" id="1.10.357.10">
    <property type="entry name" value="Tetracycline Repressor, domain 2"/>
    <property type="match status" value="1"/>
</dbReference>
<dbReference type="InterPro" id="IPR050624">
    <property type="entry name" value="HTH-type_Tx_Regulator"/>
</dbReference>
<evidence type="ECO:0000256" key="1">
    <source>
        <dbReference type="ARBA" id="ARBA00023125"/>
    </source>
</evidence>
<dbReference type="InterPro" id="IPR001647">
    <property type="entry name" value="HTH_TetR"/>
</dbReference>
<evidence type="ECO:0000259" key="3">
    <source>
        <dbReference type="PROSITE" id="PS50977"/>
    </source>
</evidence>
<dbReference type="Pfam" id="PF14278">
    <property type="entry name" value="TetR_C_8"/>
    <property type="match status" value="1"/>
</dbReference>
<comment type="caution">
    <text evidence="4">The sequence shown here is derived from an EMBL/GenBank/DDBJ whole genome shotgun (WGS) entry which is preliminary data.</text>
</comment>
<evidence type="ECO:0000313" key="4">
    <source>
        <dbReference type="EMBL" id="KRK65326.1"/>
    </source>
</evidence>
<dbReference type="InterPro" id="IPR009057">
    <property type="entry name" value="Homeodomain-like_sf"/>
</dbReference>
<gene>
    <name evidence="4" type="ORF">FC72_GL001396</name>
</gene>
<feature type="DNA-binding region" description="H-T-H motif" evidence="2">
    <location>
        <begin position="35"/>
        <end position="54"/>
    </location>
</feature>
<evidence type="ECO:0000256" key="2">
    <source>
        <dbReference type="PROSITE-ProRule" id="PRU00335"/>
    </source>
</evidence>
<keyword evidence="1 2" id="KW-0238">DNA-binding</keyword>
<dbReference type="PANTHER" id="PTHR43479:SF11">
    <property type="entry name" value="ACREF_ENVCD OPERON REPRESSOR-RELATED"/>
    <property type="match status" value="1"/>
</dbReference>
<proteinExistence type="predicted"/>